<feature type="transmembrane region" description="Helical" evidence="1">
    <location>
        <begin position="7"/>
        <end position="22"/>
    </location>
</feature>
<keyword evidence="1" id="KW-0472">Membrane</keyword>
<accession>A0A2H0XCM5</accession>
<feature type="transmembrane region" description="Helical" evidence="1">
    <location>
        <begin position="28"/>
        <end position="45"/>
    </location>
</feature>
<evidence type="ECO:0000313" key="3">
    <source>
        <dbReference type="Proteomes" id="UP000231252"/>
    </source>
</evidence>
<organism evidence="2 3">
    <name type="scientific">candidate division WWE3 bacterium CG08_land_8_20_14_0_20_41_10</name>
    <dbReference type="NCBI Taxonomy" id="1975085"/>
    <lineage>
        <taxon>Bacteria</taxon>
        <taxon>Katanobacteria</taxon>
    </lineage>
</organism>
<feature type="non-terminal residue" evidence="2">
    <location>
        <position position="212"/>
    </location>
</feature>
<keyword evidence="1" id="KW-0812">Transmembrane</keyword>
<comment type="caution">
    <text evidence="2">The sequence shown here is derived from an EMBL/GenBank/DDBJ whole genome shotgun (WGS) entry which is preliminary data.</text>
</comment>
<dbReference type="EMBL" id="PEYU01000017">
    <property type="protein sequence ID" value="PIS22601.1"/>
    <property type="molecule type" value="Genomic_DNA"/>
</dbReference>
<feature type="transmembrane region" description="Helical" evidence="1">
    <location>
        <begin position="114"/>
        <end position="135"/>
    </location>
</feature>
<dbReference type="AlphaFoldDB" id="A0A2H0XCM5"/>
<name>A0A2H0XCM5_UNCKA</name>
<evidence type="ECO:0000313" key="2">
    <source>
        <dbReference type="EMBL" id="PIS22601.1"/>
    </source>
</evidence>
<protein>
    <submittedName>
        <fullName evidence="2">Uncharacterized protein</fullName>
    </submittedName>
</protein>
<keyword evidence="1" id="KW-1133">Transmembrane helix</keyword>
<reference evidence="3" key="1">
    <citation type="submission" date="2017-09" db="EMBL/GenBank/DDBJ databases">
        <title>Depth-based differentiation of microbial function through sediment-hosted aquifers and enrichment of novel symbionts in the deep terrestrial subsurface.</title>
        <authorList>
            <person name="Probst A.J."/>
            <person name="Ladd B."/>
            <person name="Jarett J.K."/>
            <person name="Geller-Mcgrath D.E."/>
            <person name="Sieber C.M.K."/>
            <person name="Emerson J.B."/>
            <person name="Anantharaman K."/>
            <person name="Thomas B.C."/>
            <person name="Malmstrom R."/>
            <person name="Stieglmeier M."/>
            <person name="Klingl A."/>
            <person name="Woyke T."/>
            <person name="Ryan C.M."/>
            <person name="Banfield J.F."/>
        </authorList>
    </citation>
    <scope>NUCLEOTIDE SEQUENCE [LARGE SCALE GENOMIC DNA]</scope>
</reference>
<proteinExistence type="predicted"/>
<gene>
    <name evidence="2" type="ORF">COT50_00950</name>
</gene>
<feature type="transmembrane region" description="Helical" evidence="1">
    <location>
        <begin position="84"/>
        <end position="102"/>
    </location>
</feature>
<evidence type="ECO:0000256" key="1">
    <source>
        <dbReference type="SAM" id="Phobius"/>
    </source>
</evidence>
<dbReference type="Proteomes" id="UP000231252">
    <property type="component" value="Unassembled WGS sequence"/>
</dbReference>
<sequence length="212" mass="23396">MRYSLKLFLISLLFLLGLFIPYQTGTGLAYVIGVIIGVLVTVQTLSAKQSGDIFKAVVYKFNWGNQEAIGEETPNFPIELAKSAGMAGALGVIIYLIFKLFLKYDILTDNEVNMIGSFCFGAVEGVFLACAVVAYKLEKKFQKIMLGTKNVTLEKDQKIIINTISLSEAELVACITFITGDIKNIPIDKVASNICEYNLGKFYKERFGLKDG</sequence>